<dbReference type="Pfam" id="PF01697">
    <property type="entry name" value="Glyco_transf_92"/>
    <property type="match status" value="1"/>
</dbReference>
<dbReference type="Proteomes" id="UP000000759">
    <property type="component" value="Chromosome 21"/>
</dbReference>
<comment type="similarity">
    <text evidence="2">Belongs to the glycosyltransferase 92 family.</text>
</comment>
<dbReference type="RefSeq" id="XP_002183790.1">
    <property type="nucleotide sequence ID" value="XM_002183754.1"/>
</dbReference>
<dbReference type="EMBL" id="CM000623">
    <property type="protein sequence ID" value="EEC44459.1"/>
    <property type="molecule type" value="Genomic_DNA"/>
</dbReference>
<gene>
    <name evidence="8" type="ORF">PHATRDRAFT_49130</name>
</gene>
<dbReference type="InParanoid" id="B7G9K8"/>
<dbReference type="KEGG" id="pti:PHATRDRAFT_49130"/>
<evidence type="ECO:0000256" key="3">
    <source>
        <dbReference type="ARBA" id="ARBA00022676"/>
    </source>
</evidence>
<keyword evidence="3" id="KW-0328">Glycosyltransferase</keyword>
<evidence type="ECO:0000256" key="1">
    <source>
        <dbReference type="ARBA" id="ARBA00004167"/>
    </source>
</evidence>
<proteinExistence type="inferred from homology"/>
<evidence type="ECO:0000256" key="2">
    <source>
        <dbReference type="ARBA" id="ARBA00007647"/>
    </source>
</evidence>
<sequence>MYATEGRDVDQFEFSQLLFSCPVPSRFIEQNNFNVINPLFWIDLVPIRAPARRGPMLMTKDQVGPQEFQHLDRFSILEHYGNAHILPAIEDSGRIVNLPVCPTTPKPQHHPSYQLVACTWTSASYNRRGDTTTVEDSAARLEEWIVFHRTVGFDHIYIYDNTQVPQNSSESVLFKIASQFPSFVTYHSWPAKSCSNNRPNHKNPGERSSQYAAEASCRERYGPTASWMAFIDTDEYLAPMGNKTWLPLLDKMDAKDIKVLKLKSSRGRPRESLMQLLDDPNECNSQSRLSSFSKNECLIPRKNETFLRVYNCDFIRPPRPVRFARAMKQIYKPNFVLSHFVHYSTITASMSRYYKDFKARDLYTRELNEGDWGDIFLDERTEGTLIHAKSVLPHETMARKDSCQIASKRPCVIGHVCPNTTPFVDAIHQKNVFRDADGNFCNCWINEHVEKTLIPNLEKALREHKRNSFMAD</sequence>
<evidence type="ECO:0000313" key="8">
    <source>
        <dbReference type="EMBL" id="EEC44459.1"/>
    </source>
</evidence>
<keyword evidence="5" id="KW-0812">Transmembrane</keyword>
<protein>
    <recommendedName>
        <fullName evidence="10">Glycosyltransferase family 92 protein</fullName>
    </recommendedName>
</protein>
<keyword evidence="9" id="KW-1185">Reference proteome</keyword>
<keyword evidence="4" id="KW-0808">Transferase</keyword>
<evidence type="ECO:0000256" key="5">
    <source>
        <dbReference type="ARBA" id="ARBA00022692"/>
    </source>
</evidence>
<evidence type="ECO:0000256" key="7">
    <source>
        <dbReference type="ARBA" id="ARBA00023136"/>
    </source>
</evidence>
<dbReference type="STRING" id="556484.B7G9K8"/>
<name>B7G9K8_PHATC</name>
<dbReference type="PANTHER" id="PTHR21461">
    <property type="entry name" value="GLYCOSYLTRANSFERASE FAMILY 92 PROTEIN"/>
    <property type="match status" value="1"/>
</dbReference>
<evidence type="ECO:0000256" key="6">
    <source>
        <dbReference type="ARBA" id="ARBA00022989"/>
    </source>
</evidence>
<dbReference type="GO" id="GO:0016757">
    <property type="term" value="F:glycosyltransferase activity"/>
    <property type="evidence" value="ECO:0007669"/>
    <property type="project" value="UniProtKB-KW"/>
</dbReference>
<dbReference type="GO" id="GO:0005737">
    <property type="term" value="C:cytoplasm"/>
    <property type="evidence" value="ECO:0007669"/>
    <property type="project" value="TreeGrafter"/>
</dbReference>
<dbReference type="AlphaFoldDB" id="B7G9K8"/>
<evidence type="ECO:0008006" key="10">
    <source>
        <dbReference type="Google" id="ProtNLM"/>
    </source>
</evidence>
<dbReference type="GeneID" id="7195508"/>
<evidence type="ECO:0000313" key="9">
    <source>
        <dbReference type="Proteomes" id="UP000000759"/>
    </source>
</evidence>
<dbReference type="HOGENOM" id="CLU_579355_0_0_1"/>
<dbReference type="GO" id="GO:0016020">
    <property type="term" value="C:membrane"/>
    <property type="evidence" value="ECO:0007669"/>
    <property type="project" value="UniProtKB-SubCell"/>
</dbReference>
<accession>B7G9K8</accession>
<dbReference type="PANTHER" id="PTHR21461:SF69">
    <property type="entry name" value="GLYCOSYLTRANSFERASE FAMILY 92 PROTEIN"/>
    <property type="match status" value="1"/>
</dbReference>
<keyword evidence="7" id="KW-0472">Membrane</keyword>
<evidence type="ECO:0000256" key="4">
    <source>
        <dbReference type="ARBA" id="ARBA00022679"/>
    </source>
</evidence>
<comment type="subcellular location">
    <subcellularLocation>
        <location evidence="1">Membrane</location>
        <topology evidence="1">Single-pass membrane protein</topology>
    </subcellularLocation>
</comment>
<reference evidence="8 9" key="1">
    <citation type="journal article" date="2008" name="Nature">
        <title>The Phaeodactylum genome reveals the evolutionary history of diatom genomes.</title>
        <authorList>
            <person name="Bowler C."/>
            <person name="Allen A.E."/>
            <person name="Badger J.H."/>
            <person name="Grimwood J."/>
            <person name="Jabbari K."/>
            <person name="Kuo A."/>
            <person name="Maheswari U."/>
            <person name="Martens C."/>
            <person name="Maumus F."/>
            <person name="Otillar R.P."/>
            <person name="Rayko E."/>
            <person name="Salamov A."/>
            <person name="Vandepoele K."/>
            <person name="Beszteri B."/>
            <person name="Gruber A."/>
            <person name="Heijde M."/>
            <person name="Katinka M."/>
            <person name="Mock T."/>
            <person name="Valentin K."/>
            <person name="Verret F."/>
            <person name="Berges J.A."/>
            <person name="Brownlee C."/>
            <person name="Cadoret J.P."/>
            <person name="Chiovitti A."/>
            <person name="Choi C.J."/>
            <person name="Coesel S."/>
            <person name="De Martino A."/>
            <person name="Detter J.C."/>
            <person name="Durkin C."/>
            <person name="Falciatore A."/>
            <person name="Fournet J."/>
            <person name="Haruta M."/>
            <person name="Huysman M.J."/>
            <person name="Jenkins B.D."/>
            <person name="Jiroutova K."/>
            <person name="Jorgensen R.E."/>
            <person name="Joubert Y."/>
            <person name="Kaplan A."/>
            <person name="Kroger N."/>
            <person name="Kroth P.G."/>
            <person name="La Roche J."/>
            <person name="Lindquist E."/>
            <person name="Lommer M."/>
            <person name="Martin-Jezequel V."/>
            <person name="Lopez P.J."/>
            <person name="Lucas S."/>
            <person name="Mangogna M."/>
            <person name="McGinnis K."/>
            <person name="Medlin L.K."/>
            <person name="Montsant A."/>
            <person name="Oudot-Le Secq M.P."/>
            <person name="Napoli C."/>
            <person name="Obornik M."/>
            <person name="Parker M.S."/>
            <person name="Petit J.L."/>
            <person name="Porcel B.M."/>
            <person name="Poulsen N."/>
            <person name="Robison M."/>
            <person name="Rychlewski L."/>
            <person name="Rynearson T.A."/>
            <person name="Schmutz J."/>
            <person name="Shapiro H."/>
            <person name="Siaut M."/>
            <person name="Stanley M."/>
            <person name="Sussman M.R."/>
            <person name="Taylor A.R."/>
            <person name="Vardi A."/>
            <person name="von Dassow P."/>
            <person name="Vyverman W."/>
            <person name="Willis A."/>
            <person name="Wyrwicz L.S."/>
            <person name="Rokhsar D.S."/>
            <person name="Weissenbach J."/>
            <person name="Armbrust E.V."/>
            <person name="Green B.R."/>
            <person name="Van de Peer Y."/>
            <person name="Grigoriev I.V."/>
        </authorList>
    </citation>
    <scope>NUCLEOTIDE SEQUENCE [LARGE SCALE GENOMIC DNA]</scope>
    <source>
        <strain evidence="8 9">CCAP 1055/1</strain>
    </source>
</reference>
<organism evidence="8 9">
    <name type="scientific">Phaeodactylum tricornutum (strain CCAP 1055/1)</name>
    <dbReference type="NCBI Taxonomy" id="556484"/>
    <lineage>
        <taxon>Eukaryota</taxon>
        <taxon>Sar</taxon>
        <taxon>Stramenopiles</taxon>
        <taxon>Ochrophyta</taxon>
        <taxon>Bacillariophyta</taxon>
        <taxon>Bacillariophyceae</taxon>
        <taxon>Bacillariophycidae</taxon>
        <taxon>Naviculales</taxon>
        <taxon>Phaeodactylaceae</taxon>
        <taxon>Phaeodactylum</taxon>
    </lineage>
</organism>
<dbReference type="OrthoDB" id="2526284at2759"/>
<keyword evidence="6" id="KW-1133">Transmembrane helix</keyword>
<reference evidence="9" key="2">
    <citation type="submission" date="2008-08" db="EMBL/GenBank/DDBJ databases">
        <authorList>
            <consortium name="Diatom Consortium"/>
            <person name="Grigoriev I."/>
            <person name="Grimwood J."/>
            <person name="Kuo A."/>
            <person name="Otillar R.P."/>
            <person name="Salamov A."/>
            <person name="Detter J.C."/>
            <person name="Lindquist E."/>
            <person name="Shapiro H."/>
            <person name="Lucas S."/>
            <person name="Glavina del Rio T."/>
            <person name="Pitluck S."/>
            <person name="Rokhsar D."/>
            <person name="Bowler C."/>
        </authorList>
    </citation>
    <scope>GENOME REANNOTATION</scope>
    <source>
        <strain evidence="9">CCAP 1055/1</strain>
    </source>
</reference>
<dbReference type="PaxDb" id="2850-Phatr49130"/>
<dbReference type="eggNOG" id="ENOG502SMBN">
    <property type="taxonomic scope" value="Eukaryota"/>
</dbReference>
<dbReference type="InterPro" id="IPR008166">
    <property type="entry name" value="Glyco_transf_92"/>
</dbReference>